<dbReference type="NCBIfam" id="TIGR01730">
    <property type="entry name" value="RND_mfp"/>
    <property type="match status" value="1"/>
</dbReference>
<sequence>MKQPFLIAFLACTLAMPAVAQSQAPFVKLETVTSRAAEEQRVFFGRVVARETVDLAFQVGGQIEEFPVEEGATVKAGDLVARMDQVPFELALAQATAQKTQADRTADRYRELVGSSVTETTLQDADTQAELADIAVRNAQRDLANATLHAPFDGIVAARSVPNYSTVAAGSSVVRLHDMSDLRIEIDVPETLFQSASRDSAIQVYAEFSSNDKTYPLELREYNAETAQIGQTYSITLGMTPPDDLNVLPGASAKVTALLPTGKAGIIVPSSAVIVENDNSTSVMVFSPTGASEGTVAATPVDITPTDNGKVKVLAGLTPGQEIVVIGASALTDGDTVRRFVGFGN</sequence>
<dbReference type="AlphaFoldDB" id="A0A1I4D2I8"/>
<dbReference type="GO" id="GO:0015562">
    <property type="term" value="F:efflux transmembrane transporter activity"/>
    <property type="evidence" value="ECO:0007669"/>
    <property type="project" value="TreeGrafter"/>
</dbReference>
<dbReference type="SUPFAM" id="SSF111369">
    <property type="entry name" value="HlyD-like secretion proteins"/>
    <property type="match status" value="1"/>
</dbReference>
<feature type="signal peptide" evidence="2">
    <location>
        <begin position="1"/>
        <end position="20"/>
    </location>
</feature>
<dbReference type="Gene3D" id="2.40.30.170">
    <property type="match status" value="1"/>
</dbReference>
<dbReference type="PANTHER" id="PTHR30469">
    <property type="entry name" value="MULTIDRUG RESISTANCE PROTEIN MDTA"/>
    <property type="match status" value="1"/>
</dbReference>
<dbReference type="InterPro" id="IPR006143">
    <property type="entry name" value="RND_pump_MFP"/>
</dbReference>
<evidence type="ECO:0000313" key="5">
    <source>
        <dbReference type="Proteomes" id="UP000199550"/>
    </source>
</evidence>
<dbReference type="Pfam" id="PF25917">
    <property type="entry name" value="BSH_RND"/>
    <property type="match status" value="1"/>
</dbReference>
<accession>A0A1I4D2I8</accession>
<feature type="chain" id="PRO_5011566972" evidence="2">
    <location>
        <begin position="21"/>
        <end position="345"/>
    </location>
</feature>
<dbReference type="STRING" id="195913.SAMN04488004_103192"/>
<dbReference type="Gene3D" id="1.10.287.470">
    <property type="entry name" value="Helix hairpin bin"/>
    <property type="match status" value="1"/>
</dbReference>
<dbReference type="PANTHER" id="PTHR30469:SF20">
    <property type="entry name" value="EFFLUX RND TRANSPORTER PERIPLASMIC ADAPTOR SUBUNIT"/>
    <property type="match status" value="1"/>
</dbReference>
<dbReference type="Gene3D" id="2.40.50.100">
    <property type="match status" value="1"/>
</dbReference>
<evidence type="ECO:0000313" key="4">
    <source>
        <dbReference type="EMBL" id="SFK87924.1"/>
    </source>
</evidence>
<dbReference type="InterPro" id="IPR058625">
    <property type="entry name" value="MdtA-like_BSH"/>
</dbReference>
<keyword evidence="2" id="KW-0732">Signal</keyword>
<dbReference type="EMBL" id="FOTF01000003">
    <property type="protein sequence ID" value="SFK87924.1"/>
    <property type="molecule type" value="Genomic_DNA"/>
</dbReference>
<evidence type="ECO:0000256" key="1">
    <source>
        <dbReference type="ARBA" id="ARBA00009477"/>
    </source>
</evidence>
<reference evidence="4 5" key="1">
    <citation type="submission" date="2016-10" db="EMBL/GenBank/DDBJ databases">
        <authorList>
            <person name="de Groot N.N."/>
        </authorList>
    </citation>
    <scope>NUCLEOTIDE SEQUENCE [LARGE SCALE GENOMIC DNA]</scope>
    <source>
        <strain evidence="4 5">DSM 16199</strain>
    </source>
</reference>
<keyword evidence="5" id="KW-1185">Reference proteome</keyword>
<dbReference type="Proteomes" id="UP000199550">
    <property type="component" value="Unassembled WGS sequence"/>
</dbReference>
<organism evidence="4 5">
    <name type="scientific">Loktanella salsilacus</name>
    <dbReference type="NCBI Taxonomy" id="195913"/>
    <lineage>
        <taxon>Bacteria</taxon>
        <taxon>Pseudomonadati</taxon>
        <taxon>Pseudomonadota</taxon>
        <taxon>Alphaproteobacteria</taxon>
        <taxon>Rhodobacterales</taxon>
        <taxon>Roseobacteraceae</taxon>
        <taxon>Loktanella</taxon>
    </lineage>
</organism>
<proteinExistence type="inferred from homology"/>
<dbReference type="GO" id="GO:1990281">
    <property type="term" value="C:efflux pump complex"/>
    <property type="evidence" value="ECO:0007669"/>
    <property type="project" value="TreeGrafter"/>
</dbReference>
<dbReference type="RefSeq" id="WP_245754127.1">
    <property type="nucleotide sequence ID" value="NZ_CAXYBM010000005.1"/>
</dbReference>
<evidence type="ECO:0000259" key="3">
    <source>
        <dbReference type="Pfam" id="PF25917"/>
    </source>
</evidence>
<dbReference type="Gene3D" id="2.40.420.20">
    <property type="match status" value="1"/>
</dbReference>
<comment type="similarity">
    <text evidence="1">Belongs to the membrane fusion protein (MFP) (TC 8.A.1) family.</text>
</comment>
<protein>
    <submittedName>
        <fullName evidence="4">RND family efflux transporter, MFP subunit</fullName>
    </submittedName>
</protein>
<evidence type="ECO:0000256" key="2">
    <source>
        <dbReference type="SAM" id="SignalP"/>
    </source>
</evidence>
<dbReference type="GeneID" id="97892212"/>
<gene>
    <name evidence="4" type="ORF">SAMN04488004_103192</name>
</gene>
<feature type="domain" description="Multidrug resistance protein MdtA-like barrel-sandwich hybrid" evidence="3">
    <location>
        <begin position="51"/>
        <end position="171"/>
    </location>
</feature>
<name>A0A1I4D2I8_9RHOB</name>